<evidence type="ECO:0000313" key="3">
    <source>
        <dbReference type="Proteomes" id="UP000263881"/>
    </source>
</evidence>
<dbReference type="InterPro" id="IPR041685">
    <property type="entry name" value="AAA_GajA/Old/RecF-like"/>
</dbReference>
<dbReference type="GO" id="GO:0000731">
    <property type="term" value="P:DNA synthesis involved in DNA repair"/>
    <property type="evidence" value="ECO:0007669"/>
    <property type="project" value="TreeGrafter"/>
</dbReference>
<dbReference type="PANTHER" id="PTHR32182">
    <property type="entry name" value="DNA REPLICATION AND REPAIR PROTEIN RECF"/>
    <property type="match status" value="1"/>
</dbReference>
<name>A0AAD0WKQ0_9GAMM</name>
<dbReference type="InterPro" id="IPR027417">
    <property type="entry name" value="P-loop_NTPase"/>
</dbReference>
<sequence length="530" mass="60307">MENLKNSKFNKIEAKARKGDIDAAFQLYNFYLNGKYLEKDSEKAQEYLDLVLSQFRDQKIRIASLSLLNFRIAERLSIRFNNEHTQVLIGNNGAGKTTVLDAISHSLSWLIRRIVNSGGKGRDIDKSDITMGNNDGYSSIITKLTLYKDYSPTLELCEVEEGSIVKKKSYYSDFTQLGNLYKLSCDSDDKFELPLFAYYGVMRSMDINSKDMVEFDETTANEIQNRFDGYSGSIAGKADFKAFFRWYKRLDDLVKHENQNVPQTDLKFISMLEELADSDPQAKKVLNKLLSKMKPQSEPEEISYAAKTQRIINKTIPFFMDGFSNLKVELKPTLHLSIEKEGIKTNVLQLSQGEKSLLALILDITRRLAALNPDSENPLLCSGIVLIDEIDLHLHPEWQRNIIKKLETAFPNCQFIVTTHSPQIISEIKHDQIFILGKDESGNFNCFSPDQSYGLTSNDVLNEIMKTGDKTLVRSPEVQNGIDEIFSLISKGDLESASRKIAEMEKELHGEIPELANAKFDIELHGWDKE</sequence>
<evidence type="ECO:0000259" key="1">
    <source>
        <dbReference type="Pfam" id="PF13175"/>
    </source>
</evidence>
<proteinExistence type="predicted"/>
<dbReference type="Proteomes" id="UP000263881">
    <property type="component" value="Chromosome"/>
</dbReference>
<accession>A0AAD0WKQ0</accession>
<dbReference type="PANTHER" id="PTHR32182:SF23">
    <property type="entry name" value="ATP BINDING PROTEIN"/>
    <property type="match status" value="1"/>
</dbReference>
<dbReference type="GO" id="GO:0006302">
    <property type="term" value="P:double-strand break repair"/>
    <property type="evidence" value="ECO:0007669"/>
    <property type="project" value="TreeGrafter"/>
</dbReference>
<dbReference type="SUPFAM" id="SSF52540">
    <property type="entry name" value="P-loop containing nucleoside triphosphate hydrolases"/>
    <property type="match status" value="1"/>
</dbReference>
<dbReference type="RefSeq" id="WP_094117816.1">
    <property type="nucleotide sequence ID" value="NZ_CP023009.1"/>
</dbReference>
<evidence type="ECO:0000313" key="2">
    <source>
        <dbReference type="EMBL" id="AXW87007.1"/>
    </source>
</evidence>
<feature type="domain" description="Endonuclease GajA/Old nuclease/RecF-like AAA" evidence="1">
    <location>
        <begin position="62"/>
        <end position="425"/>
    </location>
</feature>
<protein>
    <recommendedName>
        <fullName evidence="1">Endonuclease GajA/Old nuclease/RecF-like AAA domain-containing protein</fullName>
    </recommendedName>
</protein>
<dbReference type="AlphaFoldDB" id="A0AAD0WKQ0"/>
<dbReference type="KEGG" id="lbq:CKQ53_08440"/>
<keyword evidence="3" id="KW-1185">Reference proteome</keyword>
<organism evidence="2 3">
    <name type="scientific">Lonsdalea britannica</name>
    <dbReference type="NCBI Taxonomy" id="1082704"/>
    <lineage>
        <taxon>Bacteria</taxon>
        <taxon>Pseudomonadati</taxon>
        <taxon>Pseudomonadota</taxon>
        <taxon>Gammaproteobacteria</taxon>
        <taxon>Enterobacterales</taxon>
        <taxon>Pectobacteriaceae</taxon>
        <taxon>Lonsdalea</taxon>
    </lineage>
</organism>
<dbReference type="Gene3D" id="3.40.50.300">
    <property type="entry name" value="P-loop containing nucleotide triphosphate hydrolases"/>
    <property type="match status" value="1"/>
</dbReference>
<dbReference type="EMBL" id="CP023009">
    <property type="protein sequence ID" value="AXW87007.1"/>
    <property type="molecule type" value="Genomic_DNA"/>
</dbReference>
<reference evidence="2 3" key="1">
    <citation type="submission" date="2017-08" db="EMBL/GenBank/DDBJ databases">
        <title>Comparative genomics of bacteria isolated from necrotic lesions of AOD affected trees.</title>
        <authorList>
            <person name="Doonan J."/>
            <person name="Denman S."/>
            <person name="McDonald J.E."/>
        </authorList>
    </citation>
    <scope>NUCLEOTIDE SEQUENCE [LARGE SCALE GENOMIC DNA]</scope>
    <source>
        <strain evidence="2 3">477</strain>
    </source>
</reference>
<dbReference type="Pfam" id="PF13175">
    <property type="entry name" value="AAA_15"/>
    <property type="match status" value="1"/>
</dbReference>
<gene>
    <name evidence="2" type="ORF">CKQ53_08440</name>
</gene>